<dbReference type="EMBL" id="OMOQ01000001">
    <property type="protein sequence ID" value="SPH18783.1"/>
    <property type="molecule type" value="Genomic_DNA"/>
</dbReference>
<keyword evidence="1" id="KW-1133">Transmembrane helix</keyword>
<evidence type="ECO:0000313" key="4">
    <source>
        <dbReference type="Proteomes" id="UP000244924"/>
    </source>
</evidence>
<protein>
    <recommendedName>
        <fullName evidence="2">TadE-like domain-containing protein</fullName>
    </recommendedName>
</protein>
<dbReference type="Proteomes" id="UP000244924">
    <property type="component" value="Unassembled WGS sequence"/>
</dbReference>
<name>A0A2R8B8L0_9RHOB</name>
<feature type="transmembrane region" description="Helical" evidence="1">
    <location>
        <begin position="21"/>
        <end position="47"/>
    </location>
</feature>
<evidence type="ECO:0000256" key="1">
    <source>
        <dbReference type="SAM" id="Phobius"/>
    </source>
</evidence>
<dbReference type="Pfam" id="PF07811">
    <property type="entry name" value="TadE"/>
    <property type="match status" value="1"/>
</dbReference>
<sequence>MRCRFACFRPFVRFSRDERGAATIEAVLWLPFFLTILALLADVSLIFHGQSRILSVVQSANRNMAVGRLTTESETEAFVLTRLQTLSSNAQADTVLSSSGLIMTTASVPLTDLDIFGIVGAFANTRLTVRAEHLQE</sequence>
<keyword evidence="1" id="KW-0472">Membrane</keyword>
<feature type="domain" description="TadE-like" evidence="2">
    <location>
        <begin position="20"/>
        <end position="60"/>
    </location>
</feature>
<dbReference type="InterPro" id="IPR012495">
    <property type="entry name" value="TadE-like_dom"/>
</dbReference>
<proteinExistence type="predicted"/>
<dbReference type="OrthoDB" id="7873328at2"/>
<dbReference type="AlphaFoldDB" id="A0A2R8B8L0"/>
<evidence type="ECO:0000313" key="3">
    <source>
        <dbReference type="EMBL" id="SPH18783.1"/>
    </source>
</evidence>
<reference evidence="3 4" key="1">
    <citation type="submission" date="2018-03" db="EMBL/GenBank/DDBJ databases">
        <authorList>
            <person name="Keele B.F."/>
        </authorList>
    </citation>
    <scope>NUCLEOTIDE SEQUENCE [LARGE SCALE GENOMIC DNA]</scope>
    <source>
        <strain evidence="3 4">CECT 8626</strain>
    </source>
</reference>
<keyword evidence="1" id="KW-0812">Transmembrane</keyword>
<organism evidence="3 4">
    <name type="scientific">Albidovulum aquaemixtae</name>
    <dbReference type="NCBI Taxonomy" id="1542388"/>
    <lineage>
        <taxon>Bacteria</taxon>
        <taxon>Pseudomonadati</taxon>
        <taxon>Pseudomonadota</taxon>
        <taxon>Alphaproteobacteria</taxon>
        <taxon>Rhodobacterales</taxon>
        <taxon>Paracoccaceae</taxon>
        <taxon>Albidovulum</taxon>
    </lineage>
</organism>
<gene>
    <name evidence="3" type="ORF">DEA8626_02327</name>
</gene>
<keyword evidence="4" id="KW-1185">Reference proteome</keyword>
<evidence type="ECO:0000259" key="2">
    <source>
        <dbReference type="Pfam" id="PF07811"/>
    </source>
</evidence>
<dbReference type="RefSeq" id="WP_108853167.1">
    <property type="nucleotide sequence ID" value="NZ_OMOQ01000001.1"/>
</dbReference>
<accession>A0A2R8B8L0</accession>